<protein>
    <submittedName>
        <fullName evidence="2">Uncharacterized protein</fullName>
    </submittedName>
</protein>
<dbReference type="EMBL" id="JANPWZ010000075">
    <property type="protein sequence ID" value="KAJ3579626.1"/>
    <property type="molecule type" value="Genomic_DNA"/>
</dbReference>
<evidence type="ECO:0000313" key="2">
    <source>
        <dbReference type="EMBL" id="KAJ3579626.1"/>
    </source>
</evidence>
<feature type="compositionally biased region" description="Low complexity" evidence="1">
    <location>
        <begin position="32"/>
        <end position="42"/>
    </location>
</feature>
<evidence type="ECO:0000256" key="1">
    <source>
        <dbReference type="SAM" id="MobiDB-lite"/>
    </source>
</evidence>
<evidence type="ECO:0000313" key="3">
    <source>
        <dbReference type="Proteomes" id="UP001148614"/>
    </source>
</evidence>
<dbReference type="Proteomes" id="UP001148614">
    <property type="component" value="Unassembled WGS sequence"/>
</dbReference>
<sequence length="476" mass="51796">MPCQRCLKAGADCVATAHLTAKPTGDNHSTRHLSTSSSHSTSPYQQRSPAADRQLNDFSIEMPPQSGPQAKRKNSGDPRPSKAASPPWVPTSLLSPPASDKCQRSSHTSFLDIEKVGLESREFGPMSGLLPNNAGTSAHMLHYAPPTEPIVSSNYFSTSTNMVVGQNLNEEPIDLSGSSTEDCLHRLSQLSSKLLVDFGKNSSNTSNNNNMGDMMSFLTPPGGTPTWHQDGTNGMTTNYLSNTVSKLFESLQVFLETVERLRPSPASSAASECSYSDQWDEPEFVSTSDDSQIFSNAITVDHMQDASETHTNAADSNSALDMPATMTILTCYTWLLKGYEQVLSGIQDTLATQGRLHGLKTLPSIFQGPGLGIFALENNPDMQIEMVIHIGSQLLHRIEGILGIHVVSEGCTIQDMSTDRREILDTSSAAALLNIWFAKGNSAEKGPGDPCGGRRVQINHTVENIRRQLREYWRGR</sequence>
<feature type="region of interest" description="Disordered" evidence="1">
    <location>
        <begin position="21"/>
        <end position="106"/>
    </location>
</feature>
<reference evidence="2" key="1">
    <citation type="submission" date="2022-07" db="EMBL/GenBank/DDBJ databases">
        <title>Genome Sequence of Xylaria arbuscula.</title>
        <authorList>
            <person name="Buettner E."/>
        </authorList>
    </citation>
    <scope>NUCLEOTIDE SEQUENCE</scope>
    <source>
        <strain evidence="2">VT107</strain>
    </source>
</reference>
<gene>
    <name evidence="2" type="ORF">NPX13_g934</name>
</gene>
<accession>A0A9W8TS68</accession>
<keyword evidence="3" id="KW-1185">Reference proteome</keyword>
<organism evidence="2 3">
    <name type="scientific">Xylaria arbuscula</name>
    <dbReference type="NCBI Taxonomy" id="114810"/>
    <lineage>
        <taxon>Eukaryota</taxon>
        <taxon>Fungi</taxon>
        <taxon>Dikarya</taxon>
        <taxon>Ascomycota</taxon>
        <taxon>Pezizomycotina</taxon>
        <taxon>Sordariomycetes</taxon>
        <taxon>Xylariomycetidae</taxon>
        <taxon>Xylariales</taxon>
        <taxon>Xylariaceae</taxon>
        <taxon>Xylaria</taxon>
    </lineage>
</organism>
<dbReference type="VEuPathDB" id="FungiDB:F4678DRAFT_429142"/>
<comment type="caution">
    <text evidence="2">The sequence shown here is derived from an EMBL/GenBank/DDBJ whole genome shotgun (WGS) entry which is preliminary data.</text>
</comment>
<dbReference type="AlphaFoldDB" id="A0A9W8TS68"/>
<proteinExistence type="predicted"/>
<name>A0A9W8TS68_9PEZI</name>